<dbReference type="GO" id="GO:0006044">
    <property type="term" value="P:N-acetylglucosamine metabolic process"/>
    <property type="evidence" value="ECO:0007669"/>
    <property type="project" value="TreeGrafter"/>
</dbReference>
<feature type="non-terminal residue" evidence="1">
    <location>
        <position position="1"/>
    </location>
</feature>
<dbReference type="GeneID" id="54416101"/>
<proteinExistence type="predicted"/>
<reference evidence="1 3" key="1">
    <citation type="submission" date="2020-01" db="EMBL/GenBank/DDBJ databases">
        <authorList>
            <consortium name="DOE Joint Genome Institute"/>
            <person name="Haridas S."/>
            <person name="Albert R."/>
            <person name="Binder M."/>
            <person name="Bloem J."/>
            <person name="Labutti K."/>
            <person name="Salamov A."/>
            <person name="Andreopoulos B."/>
            <person name="Baker S.E."/>
            <person name="Barry K."/>
            <person name="Bills G."/>
            <person name="Bluhm B.H."/>
            <person name="Cannon C."/>
            <person name="Castanera R."/>
            <person name="Culley D.E."/>
            <person name="Daum C."/>
            <person name="Ezra D."/>
            <person name="Gonzalez J.B."/>
            <person name="Henrissat B."/>
            <person name="Kuo A."/>
            <person name="Liang C."/>
            <person name="Lipzen A."/>
            <person name="Lutzoni F."/>
            <person name="Magnuson J."/>
            <person name="Mondo S."/>
            <person name="Nolan M."/>
            <person name="Ohm R."/>
            <person name="Pangilinan J."/>
            <person name="Park H.-J."/>
            <person name="Ramirez L."/>
            <person name="Alfaro M."/>
            <person name="Sun H."/>
            <person name="Tritt A."/>
            <person name="Yoshinaga Y."/>
            <person name="Zwiers L.-H."/>
            <person name="Turgeon B.G."/>
            <person name="Goodwin S.B."/>
            <person name="Spatafora J.W."/>
            <person name="Crous P.W."/>
            <person name="Grigoriev I.V."/>
        </authorList>
    </citation>
    <scope>NUCLEOTIDE SEQUENCE</scope>
    <source>
        <strain evidence="1 3">CBS 781.70</strain>
    </source>
</reference>
<dbReference type="PANTHER" id="PTHR35020:SF2">
    <property type="entry name" value="N-ACETYLGLUCOSAMINE-INDUCED PROTEIN 1"/>
    <property type="match status" value="1"/>
</dbReference>
<accession>A0A6G1GAN6</accession>
<evidence type="ECO:0000313" key="1">
    <source>
        <dbReference type="EMBL" id="KAF1815093.1"/>
    </source>
</evidence>
<dbReference type="PANTHER" id="PTHR35020">
    <property type="entry name" value="N-ACETYLGLUCOSAMINE-INDUCED PROTEIN 1"/>
    <property type="match status" value="1"/>
</dbReference>
<evidence type="ECO:0000313" key="2">
    <source>
        <dbReference type="Proteomes" id="UP000504638"/>
    </source>
</evidence>
<dbReference type="EMBL" id="ML975152">
    <property type="protein sequence ID" value="KAF1815093.1"/>
    <property type="molecule type" value="Genomic_DNA"/>
</dbReference>
<feature type="non-terminal residue" evidence="1">
    <location>
        <position position="198"/>
    </location>
</feature>
<name>A0A6G1GAN6_9PEZI</name>
<evidence type="ECO:0000313" key="3">
    <source>
        <dbReference type="RefSeq" id="XP_033536724.1"/>
    </source>
</evidence>
<dbReference type="Pfam" id="PF12239">
    <property type="entry name" value="DUF3605"/>
    <property type="match status" value="1"/>
</dbReference>
<dbReference type="Proteomes" id="UP000504638">
    <property type="component" value="Unplaced"/>
</dbReference>
<gene>
    <name evidence="1 3" type="ORF">P152DRAFT_371879</name>
</gene>
<dbReference type="OrthoDB" id="498286at2759"/>
<dbReference type="GO" id="GO:0005737">
    <property type="term" value="C:cytoplasm"/>
    <property type="evidence" value="ECO:0007669"/>
    <property type="project" value="TreeGrafter"/>
</dbReference>
<reference evidence="3" key="2">
    <citation type="submission" date="2020-04" db="EMBL/GenBank/DDBJ databases">
        <authorList>
            <consortium name="NCBI Genome Project"/>
        </authorList>
    </citation>
    <scope>NUCLEOTIDE SEQUENCE</scope>
    <source>
        <strain evidence="3">CBS 781.70</strain>
    </source>
</reference>
<protein>
    <submittedName>
        <fullName evidence="1 3">Uncharacterized protein</fullName>
    </submittedName>
</protein>
<reference evidence="3" key="3">
    <citation type="submission" date="2025-04" db="UniProtKB">
        <authorList>
            <consortium name="RefSeq"/>
        </authorList>
    </citation>
    <scope>IDENTIFICATION</scope>
    <source>
        <strain evidence="3">CBS 781.70</strain>
    </source>
</reference>
<dbReference type="AlphaFoldDB" id="A0A6G1GAN6"/>
<organism evidence="1">
    <name type="scientific">Eremomyces bilateralis CBS 781.70</name>
    <dbReference type="NCBI Taxonomy" id="1392243"/>
    <lineage>
        <taxon>Eukaryota</taxon>
        <taxon>Fungi</taxon>
        <taxon>Dikarya</taxon>
        <taxon>Ascomycota</taxon>
        <taxon>Pezizomycotina</taxon>
        <taxon>Dothideomycetes</taxon>
        <taxon>Dothideomycetes incertae sedis</taxon>
        <taxon>Eremomycetales</taxon>
        <taxon>Eremomycetaceae</taxon>
        <taxon>Eremomyces</taxon>
    </lineage>
</organism>
<dbReference type="RefSeq" id="XP_033536724.1">
    <property type="nucleotide sequence ID" value="XM_033675531.1"/>
</dbReference>
<dbReference type="InterPro" id="IPR022036">
    <property type="entry name" value="DUF3605"/>
</dbReference>
<sequence length="198" mass="23469">PLPFELTDLDQKILSQTDEEYQPLSWDEVKRIAAENRLELFTRTPSQLRRYLTWSRRIRIEYGGMLNYICTERLQWDIADGGVACVNPVPFADERDYTIRLNDWPYGVSPEIRHLLVWLKTPLAVDLEGKLTRESWDSIDHFVRRTFRVKLEADGHELPASERVLWFKNWTALQSVRALEHFHVMVRGVTDELIKEWT</sequence>
<keyword evidence="2" id="KW-1185">Reference proteome</keyword>